<proteinExistence type="inferred from homology"/>
<dbReference type="SUPFAM" id="SSF48452">
    <property type="entry name" value="TPR-like"/>
    <property type="match status" value="1"/>
</dbReference>
<keyword evidence="10" id="KW-0539">Nucleus</keyword>
<keyword evidence="13" id="KW-1185">Reference proteome</keyword>
<dbReference type="InterPro" id="IPR003151">
    <property type="entry name" value="PIK-rel_kinase_FAT"/>
</dbReference>
<evidence type="ECO:0000256" key="6">
    <source>
        <dbReference type="ARBA" id="ARBA00022741"/>
    </source>
</evidence>
<comment type="caution">
    <text evidence="12">The sequence shown here is derived from an EMBL/GenBank/DDBJ whole genome shotgun (WGS) entry which is preliminary data.</text>
</comment>
<gene>
    <name evidence="12" type="ORF">U0070_010976</name>
</gene>
<protein>
    <recommendedName>
        <fullName evidence="3">non-specific serine/threonine protein kinase</fullName>
        <ecNumber evidence="3">2.7.11.1</ecNumber>
    </recommendedName>
</protein>
<dbReference type="SUPFAM" id="SSF48371">
    <property type="entry name" value="ARM repeat"/>
    <property type="match status" value="2"/>
</dbReference>
<dbReference type="PANTHER" id="PTHR11139:SF69">
    <property type="entry name" value="SERINE_THREONINE-PROTEIN KINASE ATR"/>
    <property type="match status" value="1"/>
</dbReference>
<feature type="domain" description="FAT" evidence="11">
    <location>
        <begin position="727"/>
        <end position="1217"/>
    </location>
</feature>
<dbReference type="GO" id="GO:0005694">
    <property type="term" value="C:chromosome"/>
    <property type="evidence" value="ECO:0007669"/>
    <property type="project" value="TreeGrafter"/>
</dbReference>
<organism evidence="12 13">
    <name type="scientific">Myodes glareolus</name>
    <name type="common">Bank vole</name>
    <name type="synonym">Clethrionomys glareolus</name>
    <dbReference type="NCBI Taxonomy" id="447135"/>
    <lineage>
        <taxon>Eukaryota</taxon>
        <taxon>Metazoa</taxon>
        <taxon>Chordata</taxon>
        <taxon>Craniata</taxon>
        <taxon>Vertebrata</taxon>
        <taxon>Euteleostomi</taxon>
        <taxon>Mammalia</taxon>
        <taxon>Eutheria</taxon>
        <taxon>Euarchontoglires</taxon>
        <taxon>Glires</taxon>
        <taxon>Rodentia</taxon>
        <taxon>Myomorpha</taxon>
        <taxon>Muroidea</taxon>
        <taxon>Cricetidae</taxon>
        <taxon>Arvicolinae</taxon>
        <taxon>Myodes</taxon>
    </lineage>
</organism>
<dbReference type="Pfam" id="PF23593">
    <property type="entry name" value="HEAT_ATR"/>
    <property type="match status" value="1"/>
</dbReference>
<evidence type="ECO:0000256" key="5">
    <source>
        <dbReference type="ARBA" id="ARBA00022679"/>
    </source>
</evidence>
<dbReference type="InterPro" id="IPR050517">
    <property type="entry name" value="DDR_Repair_Kinase"/>
</dbReference>
<dbReference type="Gene3D" id="1.25.10.10">
    <property type="entry name" value="Leucine-rich Repeat Variant"/>
    <property type="match status" value="2"/>
</dbReference>
<keyword evidence="7" id="KW-0227">DNA damage</keyword>
<evidence type="ECO:0000256" key="1">
    <source>
        <dbReference type="ARBA" id="ARBA00004123"/>
    </source>
</evidence>
<dbReference type="InterPro" id="IPR057564">
    <property type="entry name" value="HEAT_ATR"/>
</dbReference>
<keyword evidence="5" id="KW-0808">Transferase</keyword>
<dbReference type="Proteomes" id="UP001488838">
    <property type="component" value="Unassembled WGS sequence"/>
</dbReference>
<evidence type="ECO:0000256" key="3">
    <source>
        <dbReference type="ARBA" id="ARBA00012513"/>
    </source>
</evidence>
<reference evidence="12 13" key="1">
    <citation type="journal article" date="2023" name="bioRxiv">
        <title>Conserved and derived expression patterns and positive selection on dental genes reveal complex evolutionary context of ever-growing rodent molars.</title>
        <authorList>
            <person name="Calamari Z.T."/>
            <person name="Song A."/>
            <person name="Cohen E."/>
            <person name="Akter M."/>
            <person name="Roy R.D."/>
            <person name="Hallikas O."/>
            <person name="Christensen M.M."/>
            <person name="Li P."/>
            <person name="Marangoni P."/>
            <person name="Jernvall J."/>
            <person name="Klein O.D."/>
        </authorList>
    </citation>
    <scope>NUCLEOTIDE SEQUENCE [LARGE SCALE GENOMIC DNA]</scope>
    <source>
        <strain evidence="12">V071</strain>
    </source>
</reference>
<dbReference type="InterPro" id="IPR056802">
    <property type="entry name" value="ATR-like_M-HEAT"/>
</dbReference>
<keyword evidence="4" id="KW-0723">Serine/threonine-protein kinase</keyword>
<keyword evidence="8" id="KW-0418">Kinase</keyword>
<comment type="subcellular location">
    <subcellularLocation>
        <location evidence="1">Nucleus</location>
    </subcellularLocation>
</comment>
<dbReference type="GO" id="GO:0004674">
    <property type="term" value="F:protein serine/threonine kinase activity"/>
    <property type="evidence" value="ECO:0007669"/>
    <property type="project" value="UniProtKB-KW"/>
</dbReference>
<dbReference type="PANTHER" id="PTHR11139">
    <property type="entry name" value="ATAXIA TELANGIECTASIA MUTATED ATM -RELATED"/>
    <property type="match status" value="1"/>
</dbReference>
<dbReference type="FunFam" id="1.25.40.10:FF:000142">
    <property type="entry name" value="Serine/threonine-protein kinase ATR"/>
    <property type="match status" value="1"/>
</dbReference>
<evidence type="ECO:0000256" key="10">
    <source>
        <dbReference type="ARBA" id="ARBA00023242"/>
    </source>
</evidence>
<dbReference type="GO" id="GO:0006281">
    <property type="term" value="P:DNA repair"/>
    <property type="evidence" value="ECO:0007669"/>
    <property type="project" value="TreeGrafter"/>
</dbReference>
<dbReference type="FunFam" id="1.25.10.10:FF:000149">
    <property type="entry name" value="Serine/threonine-protein kinase ATR"/>
    <property type="match status" value="1"/>
</dbReference>
<dbReference type="InterPro" id="IPR014009">
    <property type="entry name" value="PIK_FAT"/>
</dbReference>
<dbReference type="GO" id="GO:0005634">
    <property type="term" value="C:nucleus"/>
    <property type="evidence" value="ECO:0007669"/>
    <property type="project" value="UniProtKB-SubCell"/>
</dbReference>
<name>A0AAW0ID29_MYOGA</name>
<dbReference type="GO" id="GO:0000077">
    <property type="term" value="P:DNA damage checkpoint signaling"/>
    <property type="evidence" value="ECO:0007669"/>
    <property type="project" value="TreeGrafter"/>
</dbReference>
<dbReference type="InterPro" id="IPR016024">
    <property type="entry name" value="ARM-type_fold"/>
</dbReference>
<dbReference type="Pfam" id="PF25030">
    <property type="entry name" value="M-HEAT_ATR"/>
    <property type="match status" value="1"/>
</dbReference>
<dbReference type="GO" id="GO:0005524">
    <property type="term" value="F:ATP binding"/>
    <property type="evidence" value="ECO:0007669"/>
    <property type="project" value="UniProtKB-KW"/>
</dbReference>
<evidence type="ECO:0000256" key="9">
    <source>
        <dbReference type="ARBA" id="ARBA00022840"/>
    </source>
</evidence>
<dbReference type="EC" id="2.7.11.1" evidence="3"/>
<evidence type="ECO:0000256" key="8">
    <source>
        <dbReference type="ARBA" id="ARBA00022777"/>
    </source>
</evidence>
<evidence type="ECO:0000256" key="2">
    <source>
        <dbReference type="ARBA" id="ARBA00010769"/>
    </source>
</evidence>
<dbReference type="PROSITE" id="PS51189">
    <property type="entry name" value="FAT"/>
    <property type="match status" value="1"/>
</dbReference>
<keyword evidence="9" id="KW-0067">ATP-binding</keyword>
<keyword evidence="6" id="KW-0547">Nucleotide-binding</keyword>
<evidence type="ECO:0000256" key="7">
    <source>
        <dbReference type="ARBA" id="ARBA00022763"/>
    </source>
</evidence>
<dbReference type="InterPro" id="IPR011989">
    <property type="entry name" value="ARM-like"/>
</dbReference>
<accession>A0AAW0ID29</accession>
<dbReference type="InterPro" id="IPR011990">
    <property type="entry name" value="TPR-like_helical_dom_sf"/>
</dbReference>
<evidence type="ECO:0000313" key="12">
    <source>
        <dbReference type="EMBL" id="KAK7812217.1"/>
    </source>
</evidence>
<dbReference type="EMBL" id="JBBHLL010000156">
    <property type="protein sequence ID" value="KAK7812217.1"/>
    <property type="molecule type" value="Genomic_DNA"/>
</dbReference>
<sequence>MLSLPWIYSHSDDNSLKLTTFATNLLPLSQRVCDSYSPQAQSQCVFLLTLFPRKIFLEWRTAVYNWALMSSHEVIRASCVKGFFILLQQQNSCNQIPKMLIDRVKDDSDIVKKEFASVLDQLVCSLHGVFCLTSSSVEPFFEHVDLFCKNLKATPQHECSSSQVRASVCKPFLFLLEEKTPSPVKLAFIDNLPHLCKHLNFQEDETEVKTVLGTLLNLMEDPDKVVRVAFSGNIKYILESLDSEDGFIKELFVLRMKEAYTHAQMSRNNELKDTLILTTGDIGRAAKGDLIPFALLHLLHCLLSKSASVSGAAYTEIRALVAAKSVKLQNFFSQYKKPICQFLVETLHSSQIATLPGTPCQTAEMRKQDVAHHREMALNTLSEIANVFDFPDLNRFLSNETEIELGSLLRQDFQGLHNELLLRIGEHYQQVFNGLSILASFASSDDPYQGPRDITSPELMADYLQPKLLGILAFFNMQLLSSSVGIEDKKMETSESTDLQTTLQLSMRAIQHENVDVRIHALTSLKETLYKNQEKLIKYATDSETVEPVISQLVTVILKGCQDANSQARLLCGECLGELGAIDPGRLDFSSTETQGKDFTFVTGVEDLSFAYGLLMELTRAYLAYADNSRAQDSAAYAIQVYAEIMAVLKHDDQHAISTRDSASDLCQLSTQTVFSMLDHLTQWARHKFQALNAEKLPQNKLKGVSNVNFEDYQSVTRFLDLIPQDTLAVASFRSKAYTRAVMHFESYITEKKQNIQKHLGFLQIIHYHGVVKSMLGLGQLSTVITQVNGVHANRSEWTDELNTYRVEAAWKLSQWDLVENYLAGDGKSTTWSVRLGQLLLSAKKRDTAAFYDTLKLVRAEQIVPLSAASFERGSYQRGYEFIVRLHMLCELEHSIKPLFNKSPGDSCYEDSLNWAARLEMTQNSYRAKEPILALRRALLSLNKRPDYNEMVGECWLQSARVARKAGHHQTAYNALLNAGESRLAELYVERAKWLWSKGDVHQALIVLQKGVELCFPENKSPTESKHMLIHGRATLLVGRFMEETANFESNAIMKKYKDVTSFLPEWEDGHFYLAKYYDKLMPMVTDNKMEKQGDLIRYIVLHFGRSLQYGNQFIYQSMPRMLSLWLDFGAKAYEWEKGGRSDRVQMRNDLSRINSVLTEHTNRLAPYQFLTAFSQLISRICHSHDEVFVVLMEIIAKVFLAYPQQAMWMMTAVSKSSYPMRVNRCKEILNKAIYMEKSLEKFVGDATRLTDKLLELCNKSVDGSNSTLSMSTHFKMLKKLVEDPAFSEILIPLQSVMIPTLPSILGAHANHDPFPGHWAYLAGFDDVVNFSFI</sequence>
<evidence type="ECO:0000313" key="13">
    <source>
        <dbReference type="Proteomes" id="UP001488838"/>
    </source>
</evidence>
<comment type="similarity">
    <text evidence="2">Belongs to the PI3/PI4-kinase family. ATM subfamily.</text>
</comment>
<dbReference type="GO" id="GO:0000723">
    <property type="term" value="P:telomere maintenance"/>
    <property type="evidence" value="ECO:0007669"/>
    <property type="project" value="TreeGrafter"/>
</dbReference>
<dbReference type="Pfam" id="PF02259">
    <property type="entry name" value="FAT"/>
    <property type="match status" value="1"/>
</dbReference>
<evidence type="ECO:0000256" key="4">
    <source>
        <dbReference type="ARBA" id="ARBA00022527"/>
    </source>
</evidence>
<evidence type="ECO:0000259" key="11">
    <source>
        <dbReference type="PROSITE" id="PS51189"/>
    </source>
</evidence>